<protein>
    <submittedName>
        <fullName evidence="3">Protein of uncharacterized function (DUF3311)</fullName>
    </submittedName>
</protein>
<accession>A0A378I9D0</accession>
<gene>
    <name evidence="2" type="ORF">Lbir_2453</name>
    <name evidence="3" type="ORF">NCTC12437_01209</name>
</gene>
<dbReference type="Proteomes" id="UP000255066">
    <property type="component" value="Unassembled WGS sequence"/>
</dbReference>
<dbReference type="AlphaFoldDB" id="A0A378I9D0"/>
<dbReference type="InterPro" id="IPR021741">
    <property type="entry name" value="DUF3311"/>
</dbReference>
<dbReference type="EMBL" id="LNXT01000044">
    <property type="protein sequence ID" value="KTC68920.1"/>
    <property type="molecule type" value="Genomic_DNA"/>
</dbReference>
<keyword evidence="4" id="KW-1185">Reference proteome</keyword>
<keyword evidence="1" id="KW-1133">Transmembrane helix</keyword>
<keyword evidence="1" id="KW-0472">Membrane</keyword>
<dbReference type="Pfam" id="PF11755">
    <property type="entry name" value="DUF3311"/>
    <property type="match status" value="1"/>
</dbReference>
<sequence>MLPKPKKRWYWLLLIPNLAVLPLPWYNRLNPTLFGMPFFYWYQLLWIFLGAIIVAIVYWMTEDSDTESTGH</sequence>
<evidence type="ECO:0000313" key="5">
    <source>
        <dbReference type="Proteomes" id="UP000255066"/>
    </source>
</evidence>
<evidence type="ECO:0000256" key="1">
    <source>
        <dbReference type="SAM" id="Phobius"/>
    </source>
</evidence>
<name>A0A378I9D0_9GAMM</name>
<organism evidence="3 5">
    <name type="scientific">Legionella birminghamensis</name>
    <dbReference type="NCBI Taxonomy" id="28083"/>
    <lineage>
        <taxon>Bacteria</taxon>
        <taxon>Pseudomonadati</taxon>
        <taxon>Pseudomonadota</taxon>
        <taxon>Gammaproteobacteria</taxon>
        <taxon>Legionellales</taxon>
        <taxon>Legionellaceae</taxon>
        <taxon>Legionella</taxon>
    </lineage>
</organism>
<feature type="transmembrane region" description="Helical" evidence="1">
    <location>
        <begin position="38"/>
        <end position="59"/>
    </location>
</feature>
<reference evidence="2 4" key="1">
    <citation type="submission" date="2015-11" db="EMBL/GenBank/DDBJ databases">
        <title>Genomic analysis of 38 Legionella species identifies large and diverse effector repertoires.</title>
        <authorList>
            <person name="Burstein D."/>
            <person name="Amaro F."/>
            <person name="Zusman T."/>
            <person name="Lifshitz Z."/>
            <person name="Cohen O."/>
            <person name="Gilbert J.A."/>
            <person name="Pupko T."/>
            <person name="Shuman H.A."/>
            <person name="Segal G."/>
        </authorList>
    </citation>
    <scope>NUCLEOTIDE SEQUENCE [LARGE SCALE GENOMIC DNA]</scope>
    <source>
        <strain evidence="2 4">CDC#1407-AL-14</strain>
    </source>
</reference>
<dbReference type="EMBL" id="UGNW01000001">
    <property type="protein sequence ID" value="STX31436.1"/>
    <property type="molecule type" value="Genomic_DNA"/>
</dbReference>
<evidence type="ECO:0000313" key="4">
    <source>
        <dbReference type="Proteomes" id="UP000054735"/>
    </source>
</evidence>
<dbReference type="RefSeq" id="WP_058524452.1">
    <property type="nucleotide sequence ID" value="NZ_CAAAHV010000003.1"/>
</dbReference>
<keyword evidence="1" id="KW-0812">Transmembrane</keyword>
<dbReference type="OrthoDB" id="123261at2"/>
<feature type="transmembrane region" description="Helical" evidence="1">
    <location>
        <begin position="9"/>
        <end position="26"/>
    </location>
</feature>
<evidence type="ECO:0000313" key="3">
    <source>
        <dbReference type="EMBL" id="STX31436.1"/>
    </source>
</evidence>
<reference evidence="3 5" key="2">
    <citation type="submission" date="2018-06" db="EMBL/GenBank/DDBJ databases">
        <authorList>
            <consortium name="Pathogen Informatics"/>
            <person name="Doyle S."/>
        </authorList>
    </citation>
    <scope>NUCLEOTIDE SEQUENCE [LARGE SCALE GENOMIC DNA]</scope>
    <source>
        <strain evidence="3 5">NCTC12437</strain>
    </source>
</reference>
<dbReference type="Proteomes" id="UP000054735">
    <property type="component" value="Unassembled WGS sequence"/>
</dbReference>
<evidence type="ECO:0000313" key="2">
    <source>
        <dbReference type="EMBL" id="KTC68920.1"/>
    </source>
</evidence>
<dbReference type="STRING" id="28083.Lbir_2453"/>
<proteinExistence type="predicted"/>